<dbReference type="EMBL" id="FQUS01000008">
    <property type="protein sequence ID" value="SHF42591.1"/>
    <property type="molecule type" value="Genomic_DNA"/>
</dbReference>
<dbReference type="OrthoDB" id="9773828at2"/>
<proteinExistence type="predicted"/>
<name>A0A1M5BJ97_9BACT</name>
<dbReference type="STRING" id="1194090.SAMN05443144_108145"/>
<dbReference type="SUPFAM" id="SSF51430">
    <property type="entry name" value="NAD(P)-linked oxidoreductase"/>
    <property type="match status" value="1"/>
</dbReference>
<accession>A0A1M5BJ97</accession>
<feature type="domain" description="NADP-dependent oxidoreductase" evidence="1">
    <location>
        <begin position="14"/>
        <end position="319"/>
    </location>
</feature>
<dbReference type="InterPro" id="IPR023210">
    <property type="entry name" value="NADP_OxRdtase_dom"/>
</dbReference>
<evidence type="ECO:0000313" key="2">
    <source>
        <dbReference type="EMBL" id="SHF42591.1"/>
    </source>
</evidence>
<evidence type="ECO:0000259" key="1">
    <source>
        <dbReference type="Pfam" id="PF00248"/>
    </source>
</evidence>
<sequence length="331" mass="37536">MNYRSFEEASIAEVGLGTWQLGSSEWGEVSEEEALSILQAYVDRDGNFIDTADIYGMGISERTIGAFLKQVDMDTDREIYVATKLGRRQDDGYGWPQNFTYEVMREHVVSSLENLGLSQLFLDQFHCIPKEELEKGAVFDHFRKIQEEGLIKHWGASVETTEEALICLEQEGLSSLQIIFNLFRQHLADKFFEKAAERDVSLIVRVPLASGMLTGKFDENTTFAEDDHRNFNADGEAFNVGETFSGIPFDRGLQLVDKIERLMPGGSMPQLALRWILDHPQVTTVIPGATKKVHVESNTGASSLQPLGTETHRRLRELYDEEIRPHIRGRY</sequence>
<dbReference type="Gene3D" id="3.20.20.100">
    <property type="entry name" value="NADP-dependent oxidoreductase domain"/>
    <property type="match status" value="1"/>
</dbReference>
<reference evidence="2 3" key="1">
    <citation type="submission" date="2016-11" db="EMBL/GenBank/DDBJ databases">
        <authorList>
            <person name="Jaros S."/>
            <person name="Januszkiewicz K."/>
            <person name="Wedrychowicz H."/>
        </authorList>
    </citation>
    <scope>NUCLEOTIDE SEQUENCE [LARGE SCALE GENOMIC DNA]</scope>
    <source>
        <strain evidence="2 3">DSM 21986</strain>
    </source>
</reference>
<gene>
    <name evidence="2" type="ORF">SAMN05443144_108145</name>
</gene>
<dbReference type="Proteomes" id="UP000184041">
    <property type="component" value="Unassembled WGS sequence"/>
</dbReference>
<dbReference type="InterPro" id="IPR036812">
    <property type="entry name" value="NAD(P)_OxRdtase_dom_sf"/>
</dbReference>
<dbReference type="AlphaFoldDB" id="A0A1M5BJ97"/>
<keyword evidence="3" id="KW-1185">Reference proteome</keyword>
<dbReference type="PANTHER" id="PTHR43312">
    <property type="entry name" value="D-THREO-ALDOSE 1-DEHYDROGENASE"/>
    <property type="match status" value="1"/>
</dbReference>
<organism evidence="2 3">
    <name type="scientific">Fodinibius roseus</name>
    <dbReference type="NCBI Taxonomy" id="1194090"/>
    <lineage>
        <taxon>Bacteria</taxon>
        <taxon>Pseudomonadati</taxon>
        <taxon>Balneolota</taxon>
        <taxon>Balneolia</taxon>
        <taxon>Balneolales</taxon>
        <taxon>Balneolaceae</taxon>
        <taxon>Fodinibius</taxon>
    </lineage>
</organism>
<dbReference type="Pfam" id="PF00248">
    <property type="entry name" value="Aldo_ket_red"/>
    <property type="match status" value="1"/>
</dbReference>
<protein>
    <submittedName>
        <fullName evidence="2">Predicted oxidoreductase</fullName>
    </submittedName>
</protein>
<dbReference type="PANTHER" id="PTHR43312:SF1">
    <property type="entry name" value="NADP-DEPENDENT OXIDOREDUCTASE DOMAIN-CONTAINING PROTEIN"/>
    <property type="match status" value="1"/>
</dbReference>
<evidence type="ECO:0000313" key="3">
    <source>
        <dbReference type="Proteomes" id="UP000184041"/>
    </source>
</evidence>
<dbReference type="InterPro" id="IPR053135">
    <property type="entry name" value="AKR2_Oxidoreductase"/>
</dbReference>
<dbReference type="RefSeq" id="WP_073062796.1">
    <property type="nucleotide sequence ID" value="NZ_FQUS01000008.1"/>
</dbReference>
<dbReference type="CDD" id="cd19086">
    <property type="entry name" value="AKR_AKR11C1"/>
    <property type="match status" value="1"/>
</dbReference>